<sequence length="189" mass="21021">MPKRKMRWARFGSVGKARKVRRSEDRESSDRFDPVQYLYIGAAFFSREQSKGKQGREKEGKEKKRNDRSRRASGMELCLAVGHHRVPGMHDAVRGLLRVLLDDLVLHAQLADLGVVLRPGLVPVVVDERLALGEEGPHGRRVRAGPFGLVGPAVPGEKAGEHRCQSAEHRGRDTVVARDGGEDRYGRGD</sequence>
<protein>
    <submittedName>
        <fullName evidence="2">Uncharacterized protein</fullName>
    </submittedName>
</protein>
<keyword evidence="3" id="KW-1185">Reference proteome</keyword>
<dbReference type="EMBL" id="KV424008">
    <property type="protein sequence ID" value="KZT54746.1"/>
    <property type="molecule type" value="Genomic_DNA"/>
</dbReference>
<feature type="region of interest" description="Disordered" evidence="1">
    <location>
        <begin position="48"/>
        <end position="71"/>
    </location>
</feature>
<feature type="compositionally biased region" description="Basic and acidic residues" evidence="1">
    <location>
        <begin position="158"/>
        <end position="189"/>
    </location>
</feature>
<dbReference type="Proteomes" id="UP000076842">
    <property type="component" value="Unassembled WGS sequence"/>
</dbReference>
<proteinExistence type="predicted"/>
<dbReference type="InParanoid" id="A0A165EF97"/>
<feature type="region of interest" description="Disordered" evidence="1">
    <location>
        <begin position="155"/>
        <end position="189"/>
    </location>
</feature>
<accession>A0A165EF97</accession>
<gene>
    <name evidence="2" type="ORF">CALCODRAFT_375372</name>
</gene>
<feature type="region of interest" description="Disordered" evidence="1">
    <location>
        <begin position="1"/>
        <end position="30"/>
    </location>
</feature>
<evidence type="ECO:0000313" key="2">
    <source>
        <dbReference type="EMBL" id="KZT54746.1"/>
    </source>
</evidence>
<reference evidence="2 3" key="1">
    <citation type="journal article" date="2016" name="Mol. Biol. Evol.">
        <title>Comparative Genomics of Early-Diverging Mushroom-Forming Fungi Provides Insights into the Origins of Lignocellulose Decay Capabilities.</title>
        <authorList>
            <person name="Nagy L.G."/>
            <person name="Riley R."/>
            <person name="Tritt A."/>
            <person name="Adam C."/>
            <person name="Daum C."/>
            <person name="Floudas D."/>
            <person name="Sun H."/>
            <person name="Yadav J.S."/>
            <person name="Pangilinan J."/>
            <person name="Larsson K.H."/>
            <person name="Matsuura K."/>
            <person name="Barry K."/>
            <person name="Labutti K."/>
            <person name="Kuo R."/>
            <person name="Ohm R.A."/>
            <person name="Bhattacharya S.S."/>
            <person name="Shirouzu T."/>
            <person name="Yoshinaga Y."/>
            <person name="Martin F.M."/>
            <person name="Grigoriev I.V."/>
            <person name="Hibbett D.S."/>
        </authorList>
    </citation>
    <scope>NUCLEOTIDE SEQUENCE [LARGE SCALE GENOMIC DNA]</scope>
    <source>
        <strain evidence="2 3">HHB12733</strain>
    </source>
</reference>
<evidence type="ECO:0000256" key="1">
    <source>
        <dbReference type="SAM" id="MobiDB-lite"/>
    </source>
</evidence>
<feature type="compositionally biased region" description="Basic and acidic residues" evidence="1">
    <location>
        <begin position="48"/>
        <end position="65"/>
    </location>
</feature>
<evidence type="ECO:0000313" key="3">
    <source>
        <dbReference type="Proteomes" id="UP000076842"/>
    </source>
</evidence>
<organism evidence="2 3">
    <name type="scientific">Calocera cornea HHB12733</name>
    <dbReference type="NCBI Taxonomy" id="1353952"/>
    <lineage>
        <taxon>Eukaryota</taxon>
        <taxon>Fungi</taxon>
        <taxon>Dikarya</taxon>
        <taxon>Basidiomycota</taxon>
        <taxon>Agaricomycotina</taxon>
        <taxon>Dacrymycetes</taxon>
        <taxon>Dacrymycetales</taxon>
        <taxon>Dacrymycetaceae</taxon>
        <taxon>Calocera</taxon>
    </lineage>
</organism>
<dbReference type="AlphaFoldDB" id="A0A165EF97"/>
<name>A0A165EF97_9BASI</name>